<organism evidence="5 6">
    <name type="scientific">Hyphomicrobium denitrificans (strain ATCC 51888 / DSM 1869 / NCIMB 11706 / TK 0415)</name>
    <dbReference type="NCBI Taxonomy" id="582899"/>
    <lineage>
        <taxon>Bacteria</taxon>
        <taxon>Pseudomonadati</taxon>
        <taxon>Pseudomonadota</taxon>
        <taxon>Alphaproteobacteria</taxon>
        <taxon>Hyphomicrobiales</taxon>
        <taxon>Hyphomicrobiaceae</taxon>
        <taxon>Hyphomicrobium</taxon>
    </lineage>
</organism>
<keyword evidence="1" id="KW-0805">Transcription regulation</keyword>
<evidence type="ECO:0000259" key="4">
    <source>
        <dbReference type="PROSITE" id="PS01124"/>
    </source>
</evidence>
<dbReference type="STRING" id="582899.Hden_1330"/>
<dbReference type="EMBL" id="CP002083">
    <property type="protein sequence ID" value="ADJ23142.1"/>
    <property type="molecule type" value="Genomic_DNA"/>
</dbReference>
<dbReference type="AlphaFoldDB" id="D8JX06"/>
<keyword evidence="6" id="KW-1185">Reference proteome</keyword>
<evidence type="ECO:0000256" key="1">
    <source>
        <dbReference type="ARBA" id="ARBA00023015"/>
    </source>
</evidence>
<proteinExistence type="predicted"/>
<dbReference type="PROSITE" id="PS00041">
    <property type="entry name" value="HTH_ARAC_FAMILY_1"/>
    <property type="match status" value="1"/>
</dbReference>
<evidence type="ECO:0000256" key="2">
    <source>
        <dbReference type="ARBA" id="ARBA00023125"/>
    </source>
</evidence>
<feature type="domain" description="HTH araC/xylS-type" evidence="4">
    <location>
        <begin position="230"/>
        <end position="328"/>
    </location>
</feature>
<dbReference type="InterPro" id="IPR009057">
    <property type="entry name" value="Homeodomain-like_sf"/>
</dbReference>
<evidence type="ECO:0000313" key="6">
    <source>
        <dbReference type="Proteomes" id="UP000002033"/>
    </source>
</evidence>
<dbReference type="PROSITE" id="PS01124">
    <property type="entry name" value="HTH_ARAC_FAMILY_2"/>
    <property type="match status" value="1"/>
</dbReference>
<keyword evidence="3" id="KW-0804">Transcription</keyword>
<dbReference type="Pfam" id="PF12833">
    <property type="entry name" value="HTH_18"/>
    <property type="match status" value="1"/>
</dbReference>
<dbReference type="HOGENOM" id="CLU_052345_4_1_5"/>
<dbReference type="InterPro" id="IPR053142">
    <property type="entry name" value="PchR_regulatory_protein"/>
</dbReference>
<keyword evidence="2" id="KW-0238">DNA-binding</keyword>
<dbReference type="SUPFAM" id="SSF46689">
    <property type="entry name" value="Homeodomain-like"/>
    <property type="match status" value="2"/>
</dbReference>
<dbReference type="InterPro" id="IPR018062">
    <property type="entry name" value="HTH_AraC-typ_CS"/>
</dbReference>
<dbReference type="InterPro" id="IPR018060">
    <property type="entry name" value="HTH_AraC"/>
</dbReference>
<evidence type="ECO:0000256" key="3">
    <source>
        <dbReference type="ARBA" id="ARBA00023163"/>
    </source>
</evidence>
<gene>
    <name evidence="5" type="ordered locus">Hden_1330</name>
</gene>
<dbReference type="Gene3D" id="1.10.10.60">
    <property type="entry name" value="Homeodomain-like"/>
    <property type="match status" value="1"/>
</dbReference>
<dbReference type="KEGG" id="hdn:Hden_1330"/>
<accession>D8JX06</accession>
<dbReference type="SMART" id="SM00342">
    <property type="entry name" value="HTH_ARAC"/>
    <property type="match status" value="1"/>
</dbReference>
<sequence length="329" mass="36163">MREFQTHDGDISVSEMARLTAKCMSISRITANSIDAGKVDAPAVTGQIVLSMVQPGLIAAAHRLRVNYDSKVEYEIESALGCGILISGDPPVFDIEGHGQVRHEAGRAVIAGNGKPVKAFTHYKANQHNAMAGFYLKPDFFERFGPDVTDDGLAALRGLLNVDYQAVVLPKSRRMVEIAKRSLAHPYRGELAELFLETNTLGFVLEAASMLKEANRIANTLGRKNYDRVVQAREIIDANLASPPKSLDLAMQVGLNLTTLQAHFKAAYGTSIFGYIRRERLELSRAMLSDTELPVAKVGYQVGFSSPAAFTAAYRRHFGEPPTRKFPRR</sequence>
<protein>
    <submittedName>
        <fullName evidence="5">Helix-turn-helix, AraC domain protein</fullName>
    </submittedName>
</protein>
<name>D8JX06_HYPDA</name>
<dbReference type="PANTHER" id="PTHR47893:SF1">
    <property type="entry name" value="REGULATORY PROTEIN PCHR"/>
    <property type="match status" value="1"/>
</dbReference>
<reference evidence="6" key="1">
    <citation type="journal article" date="2011" name="J. Bacteriol.">
        <title>Genome sequences of eight morphologically diverse alphaproteobacteria.</title>
        <authorList>
            <consortium name="US DOE Joint Genome Institute"/>
            <person name="Brown P.J."/>
            <person name="Kysela D.T."/>
            <person name="Buechlein A."/>
            <person name="Hemmerich C."/>
            <person name="Brun Y.V."/>
        </authorList>
    </citation>
    <scope>NUCLEOTIDE SEQUENCE [LARGE SCALE GENOMIC DNA]</scope>
    <source>
        <strain evidence="6">ATCC 51888 / DSM 1869 / NCIB 11706 / TK 0415</strain>
    </source>
</reference>
<dbReference type="GO" id="GO:0043565">
    <property type="term" value="F:sequence-specific DNA binding"/>
    <property type="evidence" value="ECO:0007669"/>
    <property type="project" value="InterPro"/>
</dbReference>
<evidence type="ECO:0000313" key="5">
    <source>
        <dbReference type="EMBL" id="ADJ23142.1"/>
    </source>
</evidence>
<dbReference type="Proteomes" id="UP000002033">
    <property type="component" value="Chromosome"/>
</dbReference>
<dbReference type="PANTHER" id="PTHR47893">
    <property type="entry name" value="REGULATORY PROTEIN PCHR"/>
    <property type="match status" value="1"/>
</dbReference>
<dbReference type="OrthoDB" id="9802263at2"/>
<dbReference type="eggNOG" id="COG2207">
    <property type="taxonomic scope" value="Bacteria"/>
</dbReference>
<dbReference type="GO" id="GO:0003700">
    <property type="term" value="F:DNA-binding transcription factor activity"/>
    <property type="evidence" value="ECO:0007669"/>
    <property type="project" value="InterPro"/>
</dbReference>